<dbReference type="OrthoDB" id="3023006at2759"/>
<accession>A0A9P5YA71</accession>
<name>A0A9P5YA71_9AGAR</name>
<proteinExistence type="predicted"/>
<reference evidence="1" key="1">
    <citation type="submission" date="2020-11" db="EMBL/GenBank/DDBJ databases">
        <authorList>
            <consortium name="DOE Joint Genome Institute"/>
            <person name="Ahrendt S."/>
            <person name="Riley R."/>
            <person name="Andreopoulos W."/>
            <person name="Labutti K."/>
            <person name="Pangilinan J."/>
            <person name="Ruiz-Duenas F.J."/>
            <person name="Barrasa J.M."/>
            <person name="Sanchez-Garcia M."/>
            <person name="Camarero S."/>
            <person name="Miyauchi S."/>
            <person name="Serrano A."/>
            <person name="Linde D."/>
            <person name="Babiker R."/>
            <person name="Drula E."/>
            <person name="Ayuso-Fernandez I."/>
            <person name="Pacheco R."/>
            <person name="Padilla G."/>
            <person name="Ferreira P."/>
            <person name="Barriuso J."/>
            <person name="Kellner H."/>
            <person name="Castanera R."/>
            <person name="Alfaro M."/>
            <person name="Ramirez L."/>
            <person name="Pisabarro A.G."/>
            <person name="Kuo A."/>
            <person name="Tritt A."/>
            <person name="Lipzen A."/>
            <person name="He G."/>
            <person name="Yan M."/>
            <person name="Ng V."/>
            <person name="Cullen D."/>
            <person name="Martin F."/>
            <person name="Rosso M.-N."/>
            <person name="Henrissat B."/>
            <person name="Hibbett D."/>
            <person name="Martinez A.T."/>
            <person name="Grigoriev I.V."/>
        </authorList>
    </citation>
    <scope>NUCLEOTIDE SEQUENCE</scope>
    <source>
        <strain evidence="1">CBS 247.69</strain>
    </source>
</reference>
<protein>
    <recommendedName>
        <fullName evidence="3">F-box domain-containing protein</fullName>
    </recommendedName>
</protein>
<dbReference type="SUPFAM" id="SSF52058">
    <property type="entry name" value="L domain-like"/>
    <property type="match status" value="1"/>
</dbReference>
<evidence type="ECO:0000313" key="2">
    <source>
        <dbReference type="Proteomes" id="UP000807353"/>
    </source>
</evidence>
<dbReference type="Proteomes" id="UP000807353">
    <property type="component" value="Unassembled WGS sequence"/>
</dbReference>
<dbReference type="AlphaFoldDB" id="A0A9P5YA71"/>
<comment type="caution">
    <text evidence="1">The sequence shown here is derived from an EMBL/GenBank/DDBJ whole genome shotgun (WGS) entry which is preliminary data.</text>
</comment>
<dbReference type="EMBL" id="MU150250">
    <property type="protein sequence ID" value="KAF9464985.1"/>
    <property type="molecule type" value="Genomic_DNA"/>
</dbReference>
<dbReference type="InterPro" id="IPR032675">
    <property type="entry name" value="LRR_dom_sf"/>
</dbReference>
<evidence type="ECO:0008006" key="3">
    <source>
        <dbReference type="Google" id="ProtNLM"/>
    </source>
</evidence>
<gene>
    <name evidence="1" type="ORF">BDZ94DRAFT_1255031</name>
</gene>
<dbReference type="Gene3D" id="3.80.10.10">
    <property type="entry name" value="Ribonuclease Inhibitor"/>
    <property type="match status" value="1"/>
</dbReference>
<dbReference type="Gene3D" id="1.20.1280.50">
    <property type="match status" value="1"/>
</dbReference>
<keyword evidence="2" id="KW-1185">Reference proteome</keyword>
<organism evidence="1 2">
    <name type="scientific">Collybia nuda</name>
    <dbReference type="NCBI Taxonomy" id="64659"/>
    <lineage>
        <taxon>Eukaryota</taxon>
        <taxon>Fungi</taxon>
        <taxon>Dikarya</taxon>
        <taxon>Basidiomycota</taxon>
        <taxon>Agaricomycotina</taxon>
        <taxon>Agaricomycetes</taxon>
        <taxon>Agaricomycetidae</taxon>
        <taxon>Agaricales</taxon>
        <taxon>Tricholomatineae</taxon>
        <taxon>Clitocybaceae</taxon>
        <taxon>Collybia</taxon>
    </lineage>
</organism>
<evidence type="ECO:0000313" key="1">
    <source>
        <dbReference type="EMBL" id="KAF9464985.1"/>
    </source>
</evidence>
<sequence>MPPVDILPPEILGEIFNVAQPTKRSRYRVPFEVVVSHVSAQWRGVALDTPQLWTCIDIYSLHSLAWISSYLDRSNTLPIDVRFDIWQSDRSSNAALNTLPLIETTLPHIGRWQSFMLFAYQRRTAQSILAHLAKATAPILKRLRVSVDGSDDFGPPSIDATVDTIFAGGTPQLVCTEIDGLWYLPPLGNLTTLELHTSIEALPLSYDDFTIIARTAPNLRQLIVRGIVDVARWPTHASPRLELASIRSLLFSNENAFAMAFLTSVAVPHLQSLWLDYPENTLPEAFINSPMFSTGNNFPALRYLTLQSYNFQGIDTFARVFPSITHLHLVYCNTFFIRYLRDVLLNTDYVWWPSLGTVAIRTTRDHYAEKLERTFEEITSFRFRIGVPIERLFLDFNIFLALSKSNTLQEHTELVELSATNYGDPQWAMVHEDTMVRI</sequence>